<organism evidence="1 2">
    <name type="scientific">Lupinus albus</name>
    <name type="common">White lupine</name>
    <name type="synonym">Lupinus termis</name>
    <dbReference type="NCBI Taxonomy" id="3870"/>
    <lineage>
        <taxon>Eukaryota</taxon>
        <taxon>Viridiplantae</taxon>
        <taxon>Streptophyta</taxon>
        <taxon>Embryophyta</taxon>
        <taxon>Tracheophyta</taxon>
        <taxon>Spermatophyta</taxon>
        <taxon>Magnoliopsida</taxon>
        <taxon>eudicotyledons</taxon>
        <taxon>Gunneridae</taxon>
        <taxon>Pentapetalae</taxon>
        <taxon>rosids</taxon>
        <taxon>fabids</taxon>
        <taxon>Fabales</taxon>
        <taxon>Fabaceae</taxon>
        <taxon>Papilionoideae</taxon>
        <taxon>50 kb inversion clade</taxon>
        <taxon>genistoids sensu lato</taxon>
        <taxon>core genistoids</taxon>
        <taxon>Genisteae</taxon>
        <taxon>Lupinus</taxon>
    </lineage>
</organism>
<proteinExistence type="predicted"/>
<reference evidence="2" key="1">
    <citation type="journal article" date="2020" name="Nat. Commun.">
        <title>Genome sequence of the cluster root forming white lupin.</title>
        <authorList>
            <person name="Hufnagel B."/>
            <person name="Marques A."/>
            <person name="Soriano A."/>
            <person name="Marques L."/>
            <person name="Divol F."/>
            <person name="Doumas P."/>
            <person name="Sallet E."/>
            <person name="Mancinotti D."/>
            <person name="Carrere S."/>
            <person name="Marande W."/>
            <person name="Arribat S."/>
            <person name="Keller J."/>
            <person name="Huneau C."/>
            <person name="Blein T."/>
            <person name="Aime D."/>
            <person name="Laguerre M."/>
            <person name="Taylor J."/>
            <person name="Schubert V."/>
            <person name="Nelson M."/>
            <person name="Geu-Flores F."/>
            <person name="Crespi M."/>
            <person name="Gallardo-Guerrero K."/>
            <person name="Delaux P.-M."/>
            <person name="Salse J."/>
            <person name="Berges H."/>
            <person name="Guyot R."/>
            <person name="Gouzy J."/>
            <person name="Peret B."/>
        </authorList>
    </citation>
    <scope>NUCLEOTIDE SEQUENCE [LARGE SCALE GENOMIC DNA]</scope>
    <source>
        <strain evidence="2">cv. Amiga</strain>
    </source>
</reference>
<name>A0A6A4MVM2_LUPAL</name>
<dbReference type="Proteomes" id="UP000447434">
    <property type="component" value="Unassembled WGS sequence"/>
</dbReference>
<keyword evidence="1" id="KW-0496">Mitochondrion</keyword>
<dbReference type="AlphaFoldDB" id="A0A6A4MVM2"/>
<sequence>MLKLWRMHLSSLMHKLRYQLVVIEFLLWFHMRNQYEYNLHVQLNYELEVFLLSFGPWRPVLLKS</sequence>
<accession>A0A6A4MVM2</accession>
<protein>
    <submittedName>
        <fullName evidence="1">Uncharacterized protein</fullName>
    </submittedName>
</protein>
<keyword evidence="2" id="KW-1185">Reference proteome</keyword>
<dbReference type="EMBL" id="WOCE01000054">
    <property type="protein sequence ID" value="KAE9584245.1"/>
    <property type="molecule type" value="Genomic_DNA"/>
</dbReference>
<evidence type="ECO:0000313" key="2">
    <source>
        <dbReference type="Proteomes" id="UP000447434"/>
    </source>
</evidence>
<gene>
    <name evidence="1" type="ORF">Lalb_Chr00c29g0407911</name>
</gene>
<geneLocation type="mitochondrion" evidence="1"/>
<evidence type="ECO:0000313" key="1">
    <source>
        <dbReference type="EMBL" id="KAE9584245.1"/>
    </source>
</evidence>
<comment type="caution">
    <text evidence="1">The sequence shown here is derived from an EMBL/GenBank/DDBJ whole genome shotgun (WGS) entry which is preliminary data.</text>
</comment>